<feature type="transmembrane region" description="Helical" evidence="8">
    <location>
        <begin position="373"/>
        <end position="390"/>
    </location>
</feature>
<keyword evidence="4 8" id="KW-1003">Cell membrane</keyword>
<comment type="subcellular location">
    <subcellularLocation>
        <location evidence="1 8">Cell membrane</location>
        <topology evidence="1 8">Multi-pass membrane protein</topology>
    </subcellularLocation>
</comment>
<feature type="transmembrane region" description="Helical" evidence="8">
    <location>
        <begin position="460"/>
        <end position="482"/>
    </location>
</feature>
<dbReference type="PANTHER" id="PTHR30003:SF0">
    <property type="entry name" value="GLYCOLATE PERMEASE GLCA-RELATED"/>
    <property type="match status" value="1"/>
</dbReference>
<dbReference type="PANTHER" id="PTHR30003">
    <property type="entry name" value="L-LACTATE PERMEASE"/>
    <property type="match status" value="1"/>
</dbReference>
<feature type="transmembrane region" description="Helical" evidence="8">
    <location>
        <begin position="159"/>
        <end position="178"/>
    </location>
</feature>
<evidence type="ECO:0000313" key="10">
    <source>
        <dbReference type="EMBL" id="OOC52689.1"/>
    </source>
</evidence>
<comment type="similarity">
    <text evidence="2 8">Belongs to the lactate permease family.</text>
</comment>
<dbReference type="EMBL" id="MCOK01000001">
    <property type="protein sequence ID" value="OOC52689.1"/>
    <property type="molecule type" value="Genomic_DNA"/>
</dbReference>
<keyword evidence="3 8" id="KW-0813">Transport</keyword>
<comment type="function">
    <text evidence="8">Uptake of L-lactate across the membrane. Can also transport D-lactate and glycolate.</text>
</comment>
<feature type="region of interest" description="Disordered" evidence="9">
    <location>
        <begin position="591"/>
        <end position="610"/>
    </location>
</feature>
<gene>
    <name evidence="10" type="ORF">NOSIN_01630</name>
</gene>
<dbReference type="Pfam" id="PF02652">
    <property type="entry name" value="Lactate_perm"/>
    <property type="match status" value="1"/>
</dbReference>
<name>A0A1V3BWR0_9ACTN</name>
<feature type="transmembrane region" description="Helical" evidence="8">
    <location>
        <begin position="105"/>
        <end position="124"/>
    </location>
</feature>
<evidence type="ECO:0000256" key="5">
    <source>
        <dbReference type="ARBA" id="ARBA00022692"/>
    </source>
</evidence>
<evidence type="ECO:0000256" key="1">
    <source>
        <dbReference type="ARBA" id="ARBA00004651"/>
    </source>
</evidence>
<evidence type="ECO:0000256" key="9">
    <source>
        <dbReference type="SAM" id="MobiDB-lite"/>
    </source>
</evidence>
<dbReference type="GO" id="GO:0005886">
    <property type="term" value="C:plasma membrane"/>
    <property type="evidence" value="ECO:0007669"/>
    <property type="project" value="UniProtKB-SubCell"/>
</dbReference>
<evidence type="ECO:0000256" key="7">
    <source>
        <dbReference type="ARBA" id="ARBA00023136"/>
    </source>
</evidence>
<dbReference type="OrthoDB" id="9761056at2"/>
<protein>
    <recommendedName>
        <fullName evidence="8">L-lactate permease</fullName>
    </recommendedName>
</protein>
<feature type="transmembrane region" description="Helical" evidence="8">
    <location>
        <begin position="543"/>
        <end position="561"/>
    </location>
</feature>
<feature type="transmembrane region" description="Helical" evidence="8">
    <location>
        <begin position="130"/>
        <end position="152"/>
    </location>
</feature>
<comment type="caution">
    <text evidence="10">The sequence shown here is derived from an EMBL/GenBank/DDBJ whole genome shotgun (WGS) entry which is preliminary data.</text>
</comment>
<keyword evidence="11" id="KW-1185">Reference proteome</keyword>
<evidence type="ECO:0000256" key="6">
    <source>
        <dbReference type="ARBA" id="ARBA00022989"/>
    </source>
</evidence>
<feature type="transmembrane region" description="Helical" evidence="8">
    <location>
        <begin position="328"/>
        <end position="345"/>
    </location>
</feature>
<dbReference type="GO" id="GO:0015129">
    <property type="term" value="F:lactate transmembrane transporter activity"/>
    <property type="evidence" value="ECO:0007669"/>
    <property type="project" value="UniProtKB-UniRule"/>
</dbReference>
<feature type="transmembrane region" description="Helical" evidence="8">
    <location>
        <begin position="62"/>
        <end position="84"/>
    </location>
</feature>
<dbReference type="Proteomes" id="UP000189004">
    <property type="component" value="Unassembled WGS sequence"/>
</dbReference>
<evidence type="ECO:0000256" key="4">
    <source>
        <dbReference type="ARBA" id="ARBA00022475"/>
    </source>
</evidence>
<feature type="transmembrane region" description="Helical" evidence="8">
    <location>
        <begin position="263"/>
        <end position="280"/>
    </location>
</feature>
<accession>A0A1V3BWR0</accession>
<feature type="transmembrane region" description="Helical" evidence="8">
    <location>
        <begin position="6"/>
        <end position="24"/>
    </location>
</feature>
<dbReference type="InterPro" id="IPR003804">
    <property type="entry name" value="Lactate_perm"/>
</dbReference>
<feature type="transmembrane region" description="Helical" evidence="8">
    <location>
        <begin position="237"/>
        <end position="257"/>
    </location>
</feature>
<keyword evidence="5 8" id="KW-0812">Transmembrane</keyword>
<reference evidence="11" key="1">
    <citation type="submission" date="2016-08" db="EMBL/GenBank/DDBJ databases">
        <authorList>
            <person name="Tokovenko B."/>
            <person name="Kalinowski J."/>
        </authorList>
    </citation>
    <scope>NUCLEOTIDE SEQUENCE [LARGE SCALE GENOMIC DNA]</scope>
    <source>
        <strain evidence="11">UTMC102</strain>
    </source>
</reference>
<evidence type="ECO:0000313" key="11">
    <source>
        <dbReference type="Proteomes" id="UP000189004"/>
    </source>
</evidence>
<evidence type="ECO:0000256" key="8">
    <source>
        <dbReference type="RuleBase" id="RU365092"/>
    </source>
</evidence>
<feature type="transmembrane region" description="Helical" evidence="8">
    <location>
        <begin position="31"/>
        <end position="50"/>
    </location>
</feature>
<evidence type="ECO:0000256" key="2">
    <source>
        <dbReference type="ARBA" id="ARBA00010100"/>
    </source>
</evidence>
<sequence>MDNLAVLSVLALTPILLVGVLLVGFRLPAMYAMPIGYVVVVGIAVVFWQTDWVVVAASTVQGLILALGLLYIIFGALLLLSTLTKSGAIATIRSTFTDISPDRRVQAIIIGWLFGSFIEGASGFGTPAAVVAPLLLALGFPAMAAVMVGLVIQSTPVSFGAVGTPILVGVSGGLEGSPEVAERAAALGLTMPGFVSHIGFQTVVLHAVSGTLIPLFICCMLCGFYGGERRFSDGLGVWRFALFAAFAMTIPSIAYNYFLGVEFTSLLGGLTGLVIVVLAARRGFLMPERTWDFPPREDWLARWSGRIAPGDGETVLTDDRRVGFLNAWAPYLLVAAVLVATRTVVPVKDWLAGVSVGAGDILGTSIAQTVEPLYSPGATFVLVCLITYGLHRMSVRQIADSWKMAGSQLAGAAVALLFAVPLVRVFINTGAEFGDTGLESMPLTLAVGAAELGGGTWPLYAPWIGALGAFVAGSNTVSNLMFSLFQFSTADHIGIPPETVVATQAVGGAAGNMITVHNVVAASAVVGLVGREGDLIRQSILPMTYYVLMAGSVSYVFVYGFGPNAGTVMLVLVLAALAGLVLLMRRADADKPPSRGFRSGAEGAGGRGAE</sequence>
<keyword evidence="7 8" id="KW-0472">Membrane</keyword>
<feature type="transmembrane region" description="Helical" evidence="8">
    <location>
        <begin position="567"/>
        <end position="585"/>
    </location>
</feature>
<proteinExistence type="inferred from homology"/>
<dbReference type="STRING" id="501010.NOSIN_01630"/>
<keyword evidence="6 8" id="KW-1133">Transmembrane helix</keyword>
<dbReference type="AlphaFoldDB" id="A0A1V3BWR0"/>
<dbReference type="GO" id="GO:0015295">
    <property type="term" value="F:solute:proton symporter activity"/>
    <property type="evidence" value="ECO:0007669"/>
    <property type="project" value="TreeGrafter"/>
</dbReference>
<comment type="caution">
    <text evidence="8">Lacks conserved residue(s) required for the propagation of feature annotation.</text>
</comment>
<feature type="transmembrane region" description="Helical" evidence="8">
    <location>
        <begin position="198"/>
        <end position="225"/>
    </location>
</feature>
<organism evidence="10 11">
    <name type="scientific">Nocardiopsis sinuspersici</name>
    <dbReference type="NCBI Taxonomy" id="501010"/>
    <lineage>
        <taxon>Bacteria</taxon>
        <taxon>Bacillati</taxon>
        <taxon>Actinomycetota</taxon>
        <taxon>Actinomycetes</taxon>
        <taxon>Streptosporangiales</taxon>
        <taxon>Nocardiopsidaceae</taxon>
        <taxon>Nocardiopsis</taxon>
    </lineage>
</organism>
<dbReference type="RefSeq" id="WP_077689035.1">
    <property type="nucleotide sequence ID" value="NZ_MCOK01000001.1"/>
</dbReference>
<evidence type="ECO:0000256" key="3">
    <source>
        <dbReference type="ARBA" id="ARBA00022448"/>
    </source>
</evidence>
<feature type="transmembrane region" description="Helical" evidence="8">
    <location>
        <begin position="410"/>
        <end position="427"/>
    </location>
</feature>